<comment type="catalytic activity">
    <reaction evidence="14">
        <text>adenosine(37) in tRNA + 2 reduced [2Fe-2S]-[ferredoxin] + 2 S-adenosyl-L-methionine = 2-methyladenosine(37) in tRNA + 5'-deoxyadenosine + L-methionine + 2 oxidized [2Fe-2S]-[ferredoxin] + S-adenosyl-L-homocysteine</text>
        <dbReference type="Rhea" id="RHEA:43332"/>
        <dbReference type="Rhea" id="RHEA-COMP:10000"/>
        <dbReference type="Rhea" id="RHEA-COMP:10001"/>
        <dbReference type="Rhea" id="RHEA-COMP:10162"/>
        <dbReference type="Rhea" id="RHEA-COMP:10485"/>
        <dbReference type="ChEBI" id="CHEBI:17319"/>
        <dbReference type="ChEBI" id="CHEBI:33737"/>
        <dbReference type="ChEBI" id="CHEBI:33738"/>
        <dbReference type="ChEBI" id="CHEBI:57844"/>
        <dbReference type="ChEBI" id="CHEBI:57856"/>
        <dbReference type="ChEBI" id="CHEBI:59789"/>
        <dbReference type="ChEBI" id="CHEBI:74411"/>
        <dbReference type="ChEBI" id="CHEBI:74497"/>
        <dbReference type="EC" id="2.1.1.192"/>
    </reaction>
</comment>
<dbReference type="InterPro" id="IPR027492">
    <property type="entry name" value="RNA_MTrfase_RlmN"/>
</dbReference>
<dbReference type="GO" id="GO:0000049">
    <property type="term" value="F:tRNA binding"/>
    <property type="evidence" value="ECO:0007669"/>
    <property type="project" value="UniProtKB-UniRule"/>
</dbReference>
<evidence type="ECO:0000256" key="7">
    <source>
        <dbReference type="ARBA" id="ARBA00022679"/>
    </source>
</evidence>
<keyword evidence="9 14" id="KW-0819">tRNA processing</keyword>
<dbReference type="GO" id="GO:0019843">
    <property type="term" value="F:rRNA binding"/>
    <property type="evidence" value="ECO:0007669"/>
    <property type="project" value="UniProtKB-UniRule"/>
</dbReference>
<keyword evidence="3 14" id="KW-0004">4Fe-4S</keyword>
<keyword evidence="8 14" id="KW-0949">S-adenosyl-L-methionine</keyword>
<keyword evidence="13 14" id="KW-1015">Disulfide bond</keyword>
<evidence type="ECO:0000256" key="9">
    <source>
        <dbReference type="ARBA" id="ARBA00022694"/>
    </source>
</evidence>
<dbReference type="InterPro" id="IPR048641">
    <property type="entry name" value="RlmN_N"/>
</dbReference>
<proteinExistence type="inferred from homology"/>
<dbReference type="OrthoDB" id="9793973at2"/>
<dbReference type="InterPro" id="IPR040072">
    <property type="entry name" value="Methyltransferase_A"/>
</dbReference>
<evidence type="ECO:0000256" key="2">
    <source>
        <dbReference type="ARBA" id="ARBA00007544"/>
    </source>
</evidence>
<gene>
    <name evidence="14" type="primary">rlmN</name>
    <name evidence="16" type="ORF">LNAT_P0058</name>
</gene>
<feature type="binding site" evidence="14">
    <location>
        <position position="117"/>
    </location>
    <ligand>
        <name>[4Fe-4S] cluster</name>
        <dbReference type="ChEBI" id="CHEBI:49883"/>
        <note>4Fe-4S-S-AdoMet</note>
    </ligand>
</feature>
<evidence type="ECO:0000256" key="3">
    <source>
        <dbReference type="ARBA" id="ARBA00022485"/>
    </source>
</evidence>
<dbReference type="CDD" id="cd01335">
    <property type="entry name" value="Radical_SAM"/>
    <property type="match status" value="1"/>
</dbReference>
<dbReference type="InterPro" id="IPR013785">
    <property type="entry name" value="Aldolase_TIM"/>
</dbReference>
<dbReference type="GO" id="GO:0046872">
    <property type="term" value="F:metal ion binding"/>
    <property type="evidence" value="ECO:0007669"/>
    <property type="project" value="UniProtKB-KW"/>
</dbReference>
<dbReference type="SFLD" id="SFLDF00275">
    <property type="entry name" value="adenosine_C2_methyltransferase"/>
    <property type="match status" value="1"/>
</dbReference>
<dbReference type="RefSeq" id="WP_096257937.1">
    <property type="nucleotide sequence ID" value="NZ_BDME01000001.1"/>
</dbReference>
<evidence type="ECO:0000256" key="10">
    <source>
        <dbReference type="ARBA" id="ARBA00022723"/>
    </source>
</evidence>
<accession>A0A292YB69</accession>
<comment type="similarity">
    <text evidence="2 14">Belongs to the radical SAM superfamily. RlmN family.</text>
</comment>
<dbReference type="Pfam" id="PF04055">
    <property type="entry name" value="Radical_SAM"/>
    <property type="match status" value="1"/>
</dbReference>
<evidence type="ECO:0000256" key="5">
    <source>
        <dbReference type="ARBA" id="ARBA00022552"/>
    </source>
</evidence>
<feature type="binding site" evidence="14">
    <location>
        <position position="291"/>
    </location>
    <ligand>
        <name>S-adenosyl-L-methionine</name>
        <dbReference type="ChEBI" id="CHEBI:59789"/>
    </ligand>
</feature>
<comment type="subcellular location">
    <subcellularLocation>
        <location evidence="1 14">Cytoplasm</location>
    </subcellularLocation>
</comment>
<dbReference type="PANTHER" id="PTHR30544:SF5">
    <property type="entry name" value="RADICAL SAM CORE DOMAIN-CONTAINING PROTEIN"/>
    <property type="match status" value="1"/>
</dbReference>
<evidence type="ECO:0000313" key="16">
    <source>
        <dbReference type="EMBL" id="GAX86763.1"/>
    </source>
</evidence>
<dbReference type="PROSITE" id="PS51918">
    <property type="entry name" value="RADICAL_SAM"/>
    <property type="match status" value="1"/>
</dbReference>
<evidence type="ECO:0000256" key="14">
    <source>
        <dbReference type="HAMAP-Rule" id="MF_01849"/>
    </source>
</evidence>
<comment type="caution">
    <text evidence="16">The sequence shown here is derived from an EMBL/GenBank/DDBJ whole genome shotgun (WGS) entry which is preliminary data.</text>
</comment>
<protein>
    <recommendedName>
        <fullName evidence="14">Probable dual-specificity RNA methyltransferase RlmN</fullName>
        <ecNumber evidence="14">2.1.1.192</ecNumber>
    </recommendedName>
    <alternativeName>
        <fullName evidence="14">23S rRNA (adenine(2503)-C(2))-methyltransferase</fullName>
    </alternativeName>
    <alternativeName>
        <fullName evidence="14">23S rRNA m2A2503 methyltransferase</fullName>
    </alternativeName>
    <alternativeName>
        <fullName evidence="14">Ribosomal RNA large subunit methyltransferase N</fullName>
    </alternativeName>
    <alternativeName>
        <fullName evidence="14">tRNA (adenine(37)-C(2))-methyltransferase</fullName>
    </alternativeName>
    <alternativeName>
        <fullName evidence="14">tRNA m2A37 methyltransferase</fullName>
    </alternativeName>
</protein>
<feature type="binding site" evidence="14">
    <location>
        <position position="110"/>
    </location>
    <ligand>
        <name>[4Fe-4S] cluster</name>
        <dbReference type="ChEBI" id="CHEBI:49883"/>
        <note>4Fe-4S-S-AdoMet</note>
    </ligand>
</feature>
<dbReference type="InterPro" id="IPR007197">
    <property type="entry name" value="rSAM"/>
</dbReference>
<dbReference type="Gene3D" id="3.20.20.70">
    <property type="entry name" value="Aldolase class I"/>
    <property type="match status" value="1"/>
</dbReference>
<dbReference type="AlphaFoldDB" id="A0A292YB69"/>
<evidence type="ECO:0000256" key="4">
    <source>
        <dbReference type="ARBA" id="ARBA00022490"/>
    </source>
</evidence>
<name>A0A292YB69_9BACT</name>
<feature type="active site" description="S-methylcysteine intermediate" evidence="14">
    <location>
        <position position="334"/>
    </location>
</feature>
<dbReference type="EC" id="2.1.1.192" evidence="14"/>
<evidence type="ECO:0000256" key="11">
    <source>
        <dbReference type="ARBA" id="ARBA00023004"/>
    </source>
</evidence>
<keyword evidence="4 14" id="KW-0963">Cytoplasm</keyword>
<comment type="catalytic activity">
    <reaction evidence="14">
        <text>adenosine(2503) in 23S rRNA + 2 reduced [2Fe-2S]-[ferredoxin] + 2 S-adenosyl-L-methionine = 2-methyladenosine(2503) in 23S rRNA + 5'-deoxyadenosine + L-methionine + 2 oxidized [2Fe-2S]-[ferredoxin] + S-adenosyl-L-homocysteine</text>
        <dbReference type="Rhea" id="RHEA:42916"/>
        <dbReference type="Rhea" id="RHEA-COMP:10000"/>
        <dbReference type="Rhea" id="RHEA-COMP:10001"/>
        <dbReference type="Rhea" id="RHEA-COMP:10152"/>
        <dbReference type="Rhea" id="RHEA-COMP:10282"/>
        <dbReference type="ChEBI" id="CHEBI:17319"/>
        <dbReference type="ChEBI" id="CHEBI:33737"/>
        <dbReference type="ChEBI" id="CHEBI:33738"/>
        <dbReference type="ChEBI" id="CHEBI:57844"/>
        <dbReference type="ChEBI" id="CHEBI:57856"/>
        <dbReference type="ChEBI" id="CHEBI:59789"/>
        <dbReference type="ChEBI" id="CHEBI:74411"/>
        <dbReference type="ChEBI" id="CHEBI:74497"/>
        <dbReference type="EC" id="2.1.1.192"/>
    </reaction>
</comment>
<dbReference type="Gene3D" id="1.10.150.530">
    <property type="match status" value="1"/>
</dbReference>
<feature type="binding site" evidence="14">
    <location>
        <position position="192"/>
    </location>
    <ligand>
        <name>S-adenosyl-L-methionine</name>
        <dbReference type="ChEBI" id="CHEBI:59789"/>
    </ligand>
</feature>
<evidence type="ECO:0000256" key="12">
    <source>
        <dbReference type="ARBA" id="ARBA00023014"/>
    </source>
</evidence>
<dbReference type="PANTHER" id="PTHR30544">
    <property type="entry name" value="23S RRNA METHYLTRANSFERASE"/>
    <property type="match status" value="1"/>
</dbReference>
<evidence type="ECO:0000256" key="6">
    <source>
        <dbReference type="ARBA" id="ARBA00022603"/>
    </source>
</evidence>
<reference evidence="16 17" key="1">
    <citation type="journal article" date="2017" name="Syst. Appl. Microbiol.">
        <title>Lebetimonas natsushimae sp. nov., a novel strictly anaerobic, moderately thermophilic chemoautotroph isolated from a deep-sea hydrothermal vent polychaete nest in the Mid-Okinawa Trough.</title>
        <authorList>
            <person name="Nagata R."/>
            <person name="Takaki Y."/>
            <person name="Tame A."/>
            <person name="Nunoura T."/>
            <person name="Muto H."/>
            <person name="Mino S."/>
            <person name="Sawayama S."/>
            <person name="Takai K."/>
            <person name="Nakagawa S."/>
        </authorList>
    </citation>
    <scope>NUCLEOTIDE SEQUENCE [LARGE SCALE GENOMIC DNA]</scope>
    <source>
        <strain evidence="16 17">HS1857</strain>
    </source>
</reference>
<keyword evidence="17" id="KW-1185">Reference proteome</keyword>
<evidence type="ECO:0000256" key="13">
    <source>
        <dbReference type="ARBA" id="ARBA00023157"/>
    </source>
</evidence>
<dbReference type="FunFam" id="3.20.20.70:FF:000014">
    <property type="entry name" value="Probable dual-specificity RNA methyltransferase RlmN"/>
    <property type="match status" value="1"/>
</dbReference>
<keyword evidence="7 14" id="KW-0808">Transferase</keyword>
<feature type="active site" description="Proton acceptor" evidence="14">
    <location>
        <position position="89"/>
    </location>
</feature>
<dbReference type="GO" id="GO:0005737">
    <property type="term" value="C:cytoplasm"/>
    <property type="evidence" value="ECO:0007669"/>
    <property type="project" value="UniProtKB-SubCell"/>
</dbReference>
<comment type="function">
    <text evidence="14">Specifically methylates position 2 of adenine 2503 in 23S rRNA and position 2 of adenine 37 in tRNAs.</text>
</comment>
<dbReference type="Pfam" id="PF21016">
    <property type="entry name" value="RlmN_N"/>
    <property type="match status" value="1"/>
</dbReference>
<evidence type="ECO:0000256" key="1">
    <source>
        <dbReference type="ARBA" id="ARBA00004496"/>
    </source>
</evidence>
<dbReference type="GO" id="GO:0002935">
    <property type="term" value="F:tRNA (adenine(37)-C2)-methyltransferase activity"/>
    <property type="evidence" value="ECO:0007669"/>
    <property type="project" value="UniProtKB-UniRule"/>
</dbReference>
<sequence>MDKKFFMDYLPEELIEMGIEPKFRVKQLYNWVYRKYVDNFEEMKNIPKLLREKLKKEFIINPFELVNHEISMDETEKFLFKLKDGRTVETVLIKMKENKYTVCVSTQVGCKVGCAFCLTAKGGFVRNLSAGEIVAQVWWMKKFKNFDENKALNVVYMGMGEPLDNYENLVKAIKILSHPDGMNISTRRQTVSTSGIAPKIKKLGNENLGVNLAISLHAVDNETREKLIPMNKAYNIESVIDAIREFPIDKRKKVMFEYLVIKDVNDDINAAKKLVKLLNGIPSKVNLIYFNPYPGTKFQRPDDETMKRFQDYLIKKGILCTIRKSKGMDISAACGQLREKKLKEENG</sequence>
<evidence type="ECO:0000313" key="17">
    <source>
        <dbReference type="Proteomes" id="UP000217944"/>
    </source>
</evidence>
<feature type="binding site" evidence="14">
    <location>
        <begin position="160"/>
        <end position="161"/>
    </location>
    <ligand>
        <name>S-adenosyl-L-methionine</name>
        <dbReference type="ChEBI" id="CHEBI:59789"/>
    </ligand>
</feature>
<dbReference type="GO" id="GO:0070475">
    <property type="term" value="P:rRNA base methylation"/>
    <property type="evidence" value="ECO:0007669"/>
    <property type="project" value="UniProtKB-UniRule"/>
</dbReference>
<feature type="binding site" evidence="14">
    <location>
        <position position="114"/>
    </location>
    <ligand>
        <name>[4Fe-4S] cluster</name>
        <dbReference type="ChEBI" id="CHEBI:49883"/>
        <note>4Fe-4S-S-AdoMet</note>
    </ligand>
</feature>
<dbReference type="GO" id="GO:0030488">
    <property type="term" value="P:tRNA methylation"/>
    <property type="evidence" value="ECO:0007669"/>
    <property type="project" value="UniProtKB-UniRule"/>
</dbReference>
<keyword evidence="5 14" id="KW-0698">rRNA processing</keyword>
<dbReference type="GO" id="GO:0070040">
    <property type="term" value="F:rRNA (adenine(2503)-C2-)-methyltransferase activity"/>
    <property type="evidence" value="ECO:0007669"/>
    <property type="project" value="UniProtKB-UniRule"/>
</dbReference>
<dbReference type="EMBL" id="BDME01000001">
    <property type="protein sequence ID" value="GAX86763.1"/>
    <property type="molecule type" value="Genomic_DNA"/>
</dbReference>
<dbReference type="SFLD" id="SFLDG01062">
    <property type="entry name" value="methyltransferase_(Class_A)"/>
    <property type="match status" value="1"/>
</dbReference>
<dbReference type="NCBIfam" id="TIGR00048">
    <property type="entry name" value="rRNA_mod_RlmN"/>
    <property type="match status" value="1"/>
</dbReference>
<comment type="caution">
    <text evidence="14">Lacks conserved residue(s) required for the propagation of feature annotation.</text>
</comment>
<dbReference type="GO" id="GO:0051539">
    <property type="term" value="F:4 iron, 4 sulfur cluster binding"/>
    <property type="evidence" value="ECO:0007669"/>
    <property type="project" value="UniProtKB-UniRule"/>
</dbReference>
<keyword evidence="6 14" id="KW-0489">Methyltransferase</keyword>
<evidence type="ECO:0000259" key="15">
    <source>
        <dbReference type="PROSITE" id="PS51918"/>
    </source>
</evidence>
<organism evidence="16 17">
    <name type="scientific">Lebetimonas natsushimae</name>
    <dbReference type="NCBI Taxonomy" id="1936991"/>
    <lineage>
        <taxon>Bacteria</taxon>
        <taxon>Pseudomonadati</taxon>
        <taxon>Campylobacterota</taxon>
        <taxon>Epsilonproteobacteria</taxon>
        <taxon>Nautiliales</taxon>
        <taxon>Nautiliaceae</taxon>
        <taxon>Lebetimonas</taxon>
    </lineage>
</organism>
<dbReference type="PIRSF" id="PIRSF006004">
    <property type="entry name" value="CHP00048"/>
    <property type="match status" value="1"/>
</dbReference>
<dbReference type="SFLD" id="SFLDS00029">
    <property type="entry name" value="Radical_SAM"/>
    <property type="match status" value="1"/>
</dbReference>
<keyword evidence="10 14" id="KW-0479">Metal-binding</keyword>
<feature type="binding site" evidence="14">
    <location>
        <begin position="215"/>
        <end position="217"/>
    </location>
    <ligand>
        <name>S-adenosyl-L-methionine</name>
        <dbReference type="ChEBI" id="CHEBI:59789"/>
    </ligand>
</feature>
<dbReference type="HAMAP" id="MF_01849">
    <property type="entry name" value="RNA_methyltr_RlmN"/>
    <property type="match status" value="1"/>
</dbReference>
<dbReference type="InterPro" id="IPR004383">
    <property type="entry name" value="rRNA_lsu_MTrfase_RlmN/Cfr"/>
</dbReference>
<comment type="cofactor">
    <cofactor evidence="14">
        <name>[4Fe-4S] cluster</name>
        <dbReference type="ChEBI" id="CHEBI:49883"/>
    </cofactor>
    <text evidence="14">Binds 1 [4Fe-4S] cluster. The cluster is coordinated with 3 cysteines and an exchangeable S-adenosyl-L-methionine.</text>
</comment>
<dbReference type="SUPFAM" id="SSF102114">
    <property type="entry name" value="Radical SAM enzymes"/>
    <property type="match status" value="1"/>
</dbReference>
<keyword evidence="11 14" id="KW-0408">Iron</keyword>
<keyword evidence="12 14" id="KW-0411">Iron-sulfur</keyword>
<dbReference type="Proteomes" id="UP000217944">
    <property type="component" value="Unassembled WGS sequence"/>
</dbReference>
<comment type="miscellaneous">
    <text evidence="14">Reaction proceeds by a ping-pong mechanism involving intermediate methylation of a conserved cysteine residue.</text>
</comment>
<evidence type="ECO:0000256" key="8">
    <source>
        <dbReference type="ARBA" id="ARBA00022691"/>
    </source>
</evidence>
<feature type="domain" description="Radical SAM core" evidence="15">
    <location>
        <begin position="96"/>
        <end position="329"/>
    </location>
</feature>
<dbReference type="InterPro" id="IPR058240">
    <property type="entry name" value="rSAM_sf"/>
</dbReference>